<gene>
    <name evidence="1" type="ORF">UX79_C0017G0003</name>
</gene>
<reference evidence="1 2" key="1">
    <citation type="journal article" date="2015" name="Nature">
        <title>rRNA introns, odd ribosomes, and small enigmatic genomes across a large radiation of phyla.</title>
        <authorList>
            <person name="Brown C.T."/>
            <person name="Hug L.A."/>
            <person name="Thomas B.C."/>
            <person name="Sharon I."/>
            <person name="Castelle C.J."/>
            <person name="Singh A."/>
            <person name="Wilkins M.J."/>
            <person name="Williams K.H."/>
            <person name="Banfield J.F."/>
        </authorList>
    </citation>
    <scope>NUCLEOTIDE SEQUENCE [LARGE SCALE GENOMIC DNA]</scope>
</reference>
<comment type="caution">
    <text evidence="1">The sequence shown here is derived from an EMBL/GenBank/DDBJ whole genome shotgun (WGS) entry which is preliminary data.</text>
</comment>
<organism evidence="1 2">
    <name type="scientific">candidate division WWE3 bacterium GW2011_GWB1_47_11</name>
    <dbReference type="NCBI Taxonomy" id="1619117"/>
    <lineage>
        <taxon>Bacteria</taxon>
        <taxon>Katanobacteria</taxon>
    </lineage>
</organism>
<sequence>MSAEGFDKGIRYTDAELERMGRWGGYSEPIKPKDFIPENAENIETDEANRQKLEFVSGFLSDTGHALSKEQLARAREYMEEDIAEGIASLGVEISQMPVDGVTVDKKTAQFGKFYTIADLGLGAGNWELLQGVAELIYSDGFKDNEAADKIEIKNANIAVLGYEEKARGDVKRRVLYVFMSPKYLMDYNEVVLQHNSKFPPTT</sequence>
<dbReference type="AlphaFoldDB" id="A0A0G1RIW0"/>
<proteinExistence type="predicted"/>
<accession>A0A0G1RIW0</accession>
<dbReference type="EMBL" id="LCNN01000017">
    <property type="protein sequence ID" value="KKU57239.1"/>
    <property type="molecule type" value="Genomic_DNA"/>
</dbReference>
<evidence type="ECO:0000313" key="2">
    <source>
        <dbReference type="Proteomes" id="UP000034684"/>
    </source>
</evidence>
<name>A0A0G1RIW0_UNCKA</name>
<dbReference type="Proteomes" id="UP000034684">
    <property type="component" value="Unassembled WGS sequence"/>
</dbReference>
<protein>
    <submittedName>
        <fullName evidence="1">Uncharacterized protein</fullName>
    </submittedName>
</protein>
<evidence type="ECO:0000313" key="1">
    <source>
        <dbReference type="EMBL" id="KKU57239.1"/>
    </source>
</evidence>